<dbReference type="InterPro" id="IPR000909">
    <property type="entry name" value="PLipase_C_PInositol-sp_X_dom"/>
</dbReference>
<dbReference type="PANTHER" id="PTHR13593">
    <property type="match status" value="1"/>
</dbReference>
<evidence type="ECO:0000313" key="3">
    <source>
        <dbReference type="Proteomes" id="UP000515159"/>
    </source>
</evidence>
<dbReference type="SMART" id="SM00148">
    <property type="entry name" value="PLCXc"/>
    <property type="match status" value="1"/>
</dbReference>
<dbReference type="PROSITE" id="PS50007">
    <property type="entry name" value="PIPLC_X_DOMAIN"/>
    <property type="match status" value="1"/>
</dbReference>
<dbReference type="InterPro" id="IPR042158">
    <property type="entry name" value="PLCXD1/2/3"/>
</dbReference>
<dbReference type="GO" id="GO:0008081">
    <property type="term" value="F:phosphoric diester hydrolase activity"/>
    <property type="evidence" value="ECO:0007669"/>
    <property type="project" value="InterPro"/>
</dbReference>
<protein>
    <submittedName>
        <fullName evidence="4">PI-PLC X domain-containing protein 2</fullName>
    </submittedName>
</protein>
<dbReference type="InParanoid" id="A0A6P8QJY7"/>
<dbReference type="KEGG" id="gsh:117358732"/>
<sequence length="392" mass="43960">MGFPRVRSPTVSGGGSSSSCAGKRRPPSCHMLVTFAEPTAVTVSRLPGLSDLYGAGMEPRVRGCCSLTSLSTSRPWRMAEMVPADWMGSLAPGLSSLPLANLAIPGSHDSFSFWVDEKSPVGPDQAASIKRLAKISLVKNVMKRWCVTQSLTFNEQLEAGIRYFDFRVSSKSEEDGEEIFFIHGLFGIRVWDGLRMIDTFLTHHSKEIVLLDFNHFYAMRHSHHMHLINILQEIFGSKLCMTEQVEDVTLQYLWKKGFQVIIFYHYPVGQDYPFLWSGKQMPAPWANTTNVDKLIQFLETTLSERSRHGAFHVSQAILTPRLKTILRGYKTGLNTLVERNLPLILSWIKSQKPGIKGVNIITSDFVELVGFAETVIGLNNLLLQDERPASQS</sequence>
<name>A0A6P8QJY7_GEOSA</name>
<evidence type="ECO:0000313" key="4">
    <source>
        <dbReference type="RefSeq" id="XP_033796210.1"/>
    </source>
</evidence>
<dbReference type="OrthoDB" id="1046782at2759"/>
<dbReference type="PROSITE" id="PS51257">
    <property type="entry name" value="PROKAR_LIPOPROTEIN"/>
    <property type="match status" value="1"/>
</dbReference>
<dbReference type="Pfam" id="PF00388">
    <property type="entry name" value="PI-PLC-X"/>
    <property type="match status" value="1"/>
</dbReference>
<dbReference type="Proteomes" id="UP000515159">
    <property type="component" value="Chromosome 4"/>
</dbReference>
<evidence type="ECO:0000256" key="1">
    <source>
        <dbReference type="SAM" id="MobiDB-lite"/>
    </source>
</evidence>
<dbReference type="AlphaFoldDB" id="A0A6P8QJY7"/>
<dbReference type="SUPFAM" id="SSF51695">
    <property type="entry name" value="PLC-like phosphodiesterases"/>
    <property type="match status" value="1"/>
</dbReference>
<evidence type="ECO:0000259" key="2">
    <source>
        <dbReference type="SMART" id="SM00148"/>
    </source>
</evidence>
<dbReference type="InterPro" id="IPR051057">
    <property type="entry name" value="PI-PLC_domain"/>
</dbReference>
<gene>
    <name evidence="4" type="primary">PLCXD2</name>
</gene>
<accession>A0A6P8QJY7</accession>
<dbReference type="InterPro" id="IPR017946">
    <property type="entry name" value="PLC-like_Pdiesterase_TIM-brl"/>
</dbReference>
<dbReference type="Gene3D" id="3.20.20.190">
    <property type="entry name" value="Phosphatidylinositol (PI) phosphodiesterase"/>
    <property type="match status" value="1"/>
</dbReference>
<dbReference type="GeneID" id="117358732"/>
<reference evidence="4" key="1">
    <citation type="submission" date="2025-08" db="UniProtKB">
        <authorList>
            <consortium name="RefSeq"/>
        </authorList>
    </citation>
    <scope>IDENTIFICATION</scope>
</reference>
<proteinExistence type="predicted"/>
<dbReference type="RefSeq" id="XP_033796210.1">
    <property type="nucleotide sequence ID" value="XM_033940319.1"/>
</dbReference>
<dbReference type="GO" id="GO:0006629">
    <property type="term" value="P:lipid metabolic process"/>
    <property type="evidence" value="ECO:0007669"/>
    <property type="project" value="InterPro"/>
</dbReference>
<dbReference type="CTD" id="257068"/>
<organism evidence="3 4">
    <name type="scientific">Geotrypetes seraphini</name>
    <name type="common">Gaboon caecilian</name>
    <name type="synonym">Caecilia seraphini</name>
    <dbReference type="NCBI Taxonomy" id="260995"/>
    <lineage>
        <taxon>Eukaryota</taxon>
        <taxon>Metazoa</taxon>
        <taxon>Chordata</taxon>
        <taxon>Craniata</taxon>
        <taxon>Vertebrata</taxon>
        <taxon>Euteleostomi</taxon>
        <taxon>Amphibia</taxon>
        <taxon>Gymnophiona</taxon>
        <taxon>Geotrypetes</taxon>
    </lineage>
</organism>
<dbReference type="PANTHER" id="PTHR13593:SF32">
    <property type="entry name" value="PI-PLC X DOMAIN-CONTAINING PROTEIN 2"/>
    <property type="match status" value="1"/>
</dbReference>
<feature type="domain" description="Phosphatidylinositol-specific phospholipase C X" evidence="2">
    <location>
        <begin position="96"/>
        <end position="265"/>
    </location>
</feature>
<keyword evidence="3" id="KW-1185">Reference proteome</keyword>
<feature type="region of interest" description="Disordered" evidence="1">
    <location>
        <begin position="1"/>
        <end position="25"/>
    </location>
</feature>
<dbReference type="FunCoup" id="A0A6P8QJY7">
    <property type="interactions" value="79"/>
</dbReference>
<dbReference type="CDD" id="cd08616">
    <property type="entry name" value="PI-PLCXD1c"/>
    <property type="match status" value="1"/>
</dbReference>